<dbReference type="NCBIfam" id="NF001453">
    <property type="entry name" value="PRK00312.1"/>
    <property type="match status" value="1"/>
</dbReference>
<evidence type="ECO:0000256" key="3">
    <source>
        <dbReference type="ARBA" id="ARBA00022490"/>
    </source>
</evidence>
<dbReference type="SUPFAM" id="SSF53335">
    <property type="entry name" value="S-adenosyl-L-methionine-dependent methyltransferases"/>
    <property type="match status" value="1"/>
</dbReference>
<gene>
    <name evidence="7" type="primary">pcm</name>
    <name evidence="8" type="ORF">GGQ74_000548</name>
</gene>
<proteinExistence type="inferred from homology"/>
<keyword evidence="3 7" id="KW-0963">Cytoplasm</keyword>
<evidence type="ECO:0000256" key="4">
    <source>
        <dbReference type="ARBA" id="ARBA00022603"/>
    </source>
</evidence>
<dbReference type="InterPro" id="IPR000682">
    <property type="entry name" value="PCMT"/>
</dbReference>
<evidence type="ECO:0000256" key="7">
    <source>
        <dbReference type="HAMAP-Rule" id="MF_00090"/>
    </source>
</evidence>
<reference evidence="8 9" key="1">
    <citation type="submission" date="2020-03" db="EMBL/GenBank/DDBJ databases">
        <title>Genomic Encyclopedia of Type Strains, Phase IV (KMG-IV): sequencing the most valuable type-strain genomes for metagenomic binning, comparative biology and taxonomic classification.</title>
        <authorList>
            <person name="Goeker M."/>
        </authorList>
    </citation>
    <scope>NUCLEOTIDE SEQUENCE [LARGE SCALE GENOMIC DNA]</scope>
    <source>
        <strain evidence="8 9">DSM 24233</strain>
    </source>
</reference>
<feature type="active site" evidence="7">
    <location>
        <position position="52"/>
    </location>
</feature>
<dbReference type="GO" id="GO:0005737">
    <property type="term" value="C:cytoplasm"/>
    <property type="evidence" value="ECO:0007669"/>
    <property type="project" value="UniProtKB-SubCell"/>
</dbReference>
<dbReference type="GO" id="GO:0032259">
    <property type="term" value="P:methylation"/>
    <property type="evidence" value="ECO:0007669"/>
    <property type="project" value="UniProtKB-KW"/>
</dbReference>
<dbReference type="CDD" id="cd02440">
    <property type="entry name" value="AdoMet_MTases"/>
    <property type="match status" value="1"/>
</dbReference>
<accession>A0A846QEY2</accession>
<comment type="similarity">
    <text evidence="2 7">Belongs to the methyltransferase superfamily. L-isoaspartyl/D-aspartyl protein methyltransferase family.</text>
</comment>
<evidence type="ECO:0000256" key="1">
    <source>
        <dbReference type="ARBA" id="ARBA00004496"/>
    </source>
</evidence>
<comment type="function">
    <text evidence="7">Catalyzes the methyl esterification of L-isoaspartyl residues in peptides and proteins that result from spontaneous decomposition of normal L-aspartyl and L-asparaginyl residues. It plays a role in the repair and/or degradation of damaged proteins.</text>
</comment>
<dbReference type="Pfam" id="PF01135">
    <property type="entry name" value="PCMT"/>
    <property type="match status" value="1"/>
</dbReference>
<evidence type="ECO:0000256" key="5">
    <source>
        <dbReference type="ARBA" id="ARBA00022679"/>
    </source>
</evidence>
<evidence type="ECO:0000256" key="2">
    <source>
        <dbReference type="ARBA" id="ARBA00005369"/>
    </source>
</evidence>
<dbReference type="AlphaFoldDB" id="A0A846QEY2"/>
<dbReference type="Proteomes" id="UP000580856">
    <property type="component" value="Unassembled WGS sequence"/>
</dbReference>
<comment type="catalytic activity">
    <reaction evidence="7">
        <text>[protein]-L-isoaspartate + S-adenosyl-L-methionine = [protein]-L-isoaspartate alpha-methyl ester + S-adenosyl-L-homocysteine</text>
        <dbReference type="Rhea" id="RHEA:12705"/>
        <dbReference type="Rhea" id="RHEA-COMP:12143"/>
        <dbReference type="Rhea" id="RHEA-COMP:12144"/>
        <dbReference type="ChEBI" id="CHEBI:57856"/>
        <dbReference type="ChEBI" id="CHEBI:59789"/>
        <dbReference type="ChEBI" id="CHEBI:90596"/>
        <dbReference type="ChEBI" id="CHEBI:90598"/>
        <dbReference type="EC" id="2.1.1.77"/>
    </reaction>
</comment>
<evidence type="ECO:0000256" key="6">
    <source>
        <dbReference type="ARBA" id="ARBA00022691"/>
    </source>
</evidence>
<dbReference type="NCBIfam" id="TIGR00080">
    <property type="entry name" value="pimt"/>
    <property type="match status" value="1"/>
</dbReference>
<evidence type="ECO:0000313" key="9">
    <source>
        <dbReference type="Proteomes" id="UP000580856"/>
    </source>
</evidence>
<dbReference type="EMBL" id="JAATJA010000001">
    <property type="protein sequence ID" value="NJB66908.1"/>
    <property type="molecule type" value="Genomic_DNA"/>
</dbReference>
<evidence type="ECO:0000313" key="8">
    <source>
        <dbReference type="EMBL" id="NJB66908.1"/>
    </source>
</evidence>
<name>A0A846QEY2_9BACT</name>
<keyword evidence="6 7" id="KW-0949">S-adenosyl-L-methionine</keyword>
<comment type="caution">
    <text evidence="8">The sequence shown here is derived from an EMBL/GenBank/DDBJ whole genome shotgun (WGS) entry which is preliminary data.</text>
</comment>
<dbReference type="HAMAP" id="MF_00090">
    <property type="entry name" value="PIMT"/>
    <property type="match status" value="1"/>
</dbReference>
<dbReference type="GO" id="GO:0004719">
    <property type="term" value="F:protein-L-isoaspartate (D-aspartate) O-methyltransferase activity"/>
    <property type="evidence" value="ECO:0007669"/>
    <property type="project" value="UniProtKB-UniRule"/>
</dbReference>
<dbReference type="PANTHER" id="PTHR11579:SF0">
    <property type="entry name" value="PROTEIN-L-ISOASPARTATE(D-ASPARTATE) O-METHYLTRANSFERASE"/>
    <property type="match status" value="1"/>
</dbReference>
<dbReference type="PROSITE" id="PS01279">
    <property type="entry name" value="PCMT"/>
    <property type="match status" value="1"/>
</dbReference>
<dbReference type="EC" id="2.1.1.77" evidence="7"/>
<dbReference type="InterPro" id="IPR029063">
    <property type="entry name" value="SAM-dependent_MTases_sf"/>
</dbReference>
<sequence length="203" mass="22657">MVRDQIEARGINDLAVCDAMRKIKRHLFVEEALQAQAYEDHPVPIGFKQTISQPFIVALMSHLLDVQPGMRVLEIGTGSGYQAAVLAEMGAEVYSVERIRELHVAARKRLTELRYFNIRLKLDDGTLGWPEHAPYDRIIVTAGGPELPQPLLDQLADPGMLLMPVGASRRNQDLVLVRKQDGRITQESRGGVVFVDLIGTHGW</sequence>
<organism evidence="8 9">
    <name type="scientific">Desulfobaculum xiamenense</name>
    <dbReference type="NCBI Taxonomy" id="995050"/>
    <lineage>
        <taxon>Bacteria</taxon>
        <taxon>Pseudomonadati</taxon>
        <taxon>Thermodesulfobacteriota</taxon>
        <taxon>Desulfovibrionia</taxon>
        <taxon>Desulfovibrionales</taxon>
        <taxon>Desulfovibrionaceae</taxon>
        <taxon>Desulfobaculum</taxon>
    </lineage>
</organism>
<dbReference type="FunFam" id="3.40.50.150:FF:000010">
    <property type="entry name" value="Protein-L-isoaspartate O-methyltransferase"/>
    <property type="match status" value="1"/>
</dbReference>
<protein>
    <recommendedName>
        <fullName evidence="7">Protein-L-isoaspartate O-methyltransferase</fullName>
        <ecNumber evidence="7">2.1.1.77</ecNumber>
    </recommendedName>
    <alternativeName>
        <fullName evidence="7">L-isoaspartyl protein carboxyl methyltransferase</fullName>
    </alternativeName>
    <alternativeName>
        <fullName evidence="7">Protein L-isoaspartyl methyltransferase</fullName>
    </alternativeName>
    <alternativeName>
        <fullName evidence="7">Protein-beta-aspartate methyltransferase</fullName>
        <shortName evidence="7">PIMT</shortName>
    </alternativeName>
</protein>
<keyword evidence="5 7" id="KW-0808">Transferase</keyword>
<keyword evidence="9" id="KW-1185">Reference proteome</keyword>
<dbReference type="Gene3D" id="3.40.50.150">
    <property type="entry name" value="Vaccinia Virus protein VP39"/>
    <property type="match status" value="1"/>
</dbReference>
<keyword evidence="4 7" id="KW-0489">Methyltransferase</keyword>
<dbReference type="PANTHER" id="PTHR11579">
    <property type="entry name" value="PROTEIN-L-ISOASPARTATE O-METHYLTRANSFERASE"/>
    <property type="match status" value="1"/>
</dbReference>
<dbReference type="GO" id="GO:0030091">
    <property type="term" value="P:protein repair"/>
    <property type="evidence" value="ECO:0007669"/>
    <property type="project" value="UniProtKB-UniRule"/>
</dbReference>
<comment type="subcellular location">
    <subcellularLocation>
        <location evidence="1 7">Cytoplasm</location>
    </subcellularLocation>
</comment>